<dbReference type="EMBL" id="CP001359">
    <property type="protein sequence ID" value="ACL66197.1"/>
    <property type="molecule type" value="Genomic_DNA"/>
</dbReference>
<accession>B8JEQ1</accession>
<dbReference type="RefSeq" id="WP_012633950.1">
    <property type="nucleotide sequence ID" value="NC_011891.1"/>
</dbReference>
<protein>
    <recommendedName>
        <fullName evidence="4">DUF2845 domain-containing protein</fullName>
    </recommendedName>
</protein>
<keyword evidence="1" id="KW-0732">Signal</keyword>
<dbReference type="Proteomes" id="UP000007089">
    <property type="component" value="Chromosome"/>
</dbReference>
<dbReference type="HOGENOM" id="CLU_123183_0_0_7"/>
<evidence type="ECO:0000256" key="1">
    <source>
        <dbReference type="SAM" id="SignalP"/>
    </source>
</evidence>
<organism evidence="2 3">
    <name type="scientific">Anaeromyxobacter dehalogenans (strain ATCC BAA-258 / DSM 21875 / 2CP-1)</name>
    <dbReference type="NCBI Taxonomy" id="455488"/>
    <lineage>
        <taxon>Bacteria</taxon>
        <taxon>Pseudomonadati</taxon>
        <taxon>Myxococcota</taxon>
        <taxon>Myxococcia</taxon>
        <taxon>Myxococcales</taxon>
        <taxon>Cystobacterineae</taxon>
        <taxon>Anaeromyxobacteraceae</taxon>
        <taxon>Anaeromyxobacter</taxon>
    </lineage>
</organism>
<feature type="chain" id="PRO_5002872771" description="DUF2845 domain-containing protein" evidence="1">
    <location>
        <begin position="27"/>
        <end position="215"/>
    </location>
</feature>
<dbReference type="KEGG" id="acp:A2cp1_2860"/>
<dbReference type="Pfam" id="PF11006">
    <property type="entry name" value="DUF2845"/>
    <property type="match status" value="2"/>
</dbReference>
<sequence length="215" mass="22805">MHARPLVLLLLLLLLLLALLAPAARAGESSLRCDGGTVELGASRLDLLARCGEPALREAREIQRSVLVIAGRASQESIAVVEQWIYNHGPQRFIDLVTVEGGKVTAIERGGYGYAPERVAAVRPPGRASCDPSAVRAGESKLDLLVRCGEPLAKDVVVEPRALPAGGQGDAAGEVRVPVDLWTFDFGPQRFTLVARLEGGRVIAVERGGYGTTVP</sequence>
<dbReference type="AlphaFoldDB" id="B8JEQ1"/>
<keyword evidence="3" id="KW-1185">Reference proteome</keyword>
<gene>
    <name evidence="2" type="ordered locus">A2cp1_2860</name>
</gene>
<dbReference type="InterPro" id="IPR021268">
    <property type="entry name" value="DUF2845"/>
</dbReference>
<name>B8JEQ1_ANAD2</name>
<evidence type="ECO:0000313" key="3">
    <source>
        <dbReference type="Proteomes" id="UP000007089"/>
    </source>
</evidence>
<reference evidence="2" key="1">
    <citation type="submission" date="2009-01" db="EMBL/GenBank/DDBJ databases">
        <title>Complete sequence of Anaeromyxobacter dehalogenans 2CP-1.</title>
        <authorList>
            <consortium name="US DOE Joint Genome Institute"/>
            <person name="Lucas S."/>
            <person name="Copeland A."/>
            <person name="Lapidus A."/>
            <person name="Glavina del Rio T."/>
            <person name="Dalin E."/>
            <person name="Tice H."/>
            <person name="Bruce D."/>
            <person name="Goodwin L."/>
            <person name="Pitluck S."/>
            <person name="Saunders E."/>
            <person name="Brettin T."/>
            <person name="Detter J.C."/>
            <person name="Han C."/>
            <person name="Larimer F."/>
            <person name="Land M."/>
            <person name="Hauser L."/>
            <person name="Kyrpides N."/>
            <person name="Ovchinnikova G."/>
            <person name="Beliaev A.S."/>
            <person name="Richardson P."/>
        </authorList>
    </citation>
    <scope>NUCLEOTIDE SEQUENCE</scope>
    <source>
        <strain evidence="2">2CP-1</strain>
    </source>
</reference>
<evidence type="ECO:0000313" key="2">
    <source>
        <dbReference type="EMBL" id="ACL66197.1"/>
    </source>
</evidence>
<proteinExistence type="predicted"/>
<feature type="signal peptide" evidence="1">
    <location>
        <begin position="1"/>
        <end position="26"/>
    </location>
</feature>
<evidence type="ECO:0008006" key="4">
    <source>
        <dbReference type="Google" id="ProtNLM"/>
    </source>
</evidence>